<comment type="caution">
    <text evidence="2">The sequence shown here is derived from an EMBL/GenBank/DDBJ whole genome shotgun (WGS) entry which is preliminary data.</text>
</comment>
<proteinExistence type="predicted"/>
<dbReference type="EMBL" id="BMJH01000001">
    <property type="protein sequence ID" value="GGC62477.1"/>
    <property type="molecule type" value="Genomic_DNA"/>
</dbReference>
<dbReference type="Proteomes" id="UP000641514">
    <property type="component" value="Unassembled WGS sequence"/>
</dbReference>
<protein>
    <submittedName>
        <fullName evidence="2">Uncharacterized protein</fullName>
    </submittedName>
</protein>
<name>A0A916U7Y6_9ACTN</name>
<evidence type="ECO:0000313" key="3">
    <source>
        <dbReference type="Proteomes" id="UP000641514"/>
    </source>
</evidence>
<evidence type="ECO:0000256" key="1">
    <source>
        <dbReference type="SAM" id="Phobius"/>
    </source>
</evidence>
<keyword evidence="1" id="KW-0812">Transmembrane</keyword>
<organism evidence="2 3">
    <name type="scientific">Hoyosella rhizosphaerae</name>
    <dbReference type="NCBI Taxonomy" id="1755582"/>
    <lineage>
        <taxon>Bacteria</taxon>
        <taxon>Bacillati</taxon>
        <taxon>Actinomycetota</taxon>
        <taxon>Actinomycetes</taxon>
        <taxon>Mycobacteriales</taxon>
        <taxon>Hoyosellaceae</taxon>
        <taxon>Hoyosella</taxon>
    </lineage>
</organism>
<reference evidence="2" key="2">
    <citation type="submission" date="2020-09" db="EMBL/GenBank/DDBJ databases">
        <authorList>
            <person name="Sun Q."/>
            <person name="Zhou Y."/>
        </authorList>
    </citation>
    <scope>NUCLEOTIDE SEQUENCE</scope>
    <source>
        <strain evidence="2">CGMCC 1.15478</strain>
    </source>
</reference>
<reference evidence="2" key="1">
    <citation type="journal article" date="2014" name="Int. J. Syst. Evol. Microbiol.">
        <title>Complete genome sequence of Corynebacterium casei LMG S-19264T (=DSM 44701T), isolated from a smear-ripened cheese.</title>
        <authorList>
            <consortium name="US DOE Joint Genome Institute (JGI-PGF)"/>
            <person name="Walter F."/>
            <person name="Albersmeier A."/>
            <person name="Kalinowski J."/>
            <person name="Ruckert C."/>
        </authorList>
    </citation>
    <scope>NUCLEOTIDE SEQUENCE</scope>
    <source>
        <strain evidence="2">CGMCC 1.15478</strain>
    </source>
</reference>
<evidence type="ECO:0000313" key="2">
    <source>
        <dbReference type="EMBL" id="GGC62477.1"/>
    </source>
</evidence>
<sequence>MCATGDVAGWPPSGLSVAVQAASPTLITAPATTAVALFSHIIALVSFRRLTRILLFLTETSGQQQAGEGSLIDIAGFVRR</sequence>
<dbReference type="AlphaFoldDB" id="A0A916U7Y6"/>
<accession>A0A916U7Y6</accession>
<keyword evidence="1" id="KW-0472">Membrane</keyword>
<keyword evidence="3" id="KW-1185">Reference proteome</keyword>
<keyword evidence="1" id="KW-1133">Transmembrane helix</keyword>
<feature type="transmembrane region" description="Helical" evidence="1">
    <location>
        <begin position="26"/>
        <end position="47"/>
    </location>
</feature>
<gene>
    <name evidence="2" type="ORF">GCM10011410_13650</name>
</gene>